<proteinExistence type="predicted"/>
<dbReference type="AlphaFoldDB" id="A0A1Z4LM80"/>
<organism evidence="2 3">
    <name type="scientific">Calothrix parasitica NIES-267</name>
    <dbReference type="NCBI Taxonomy" id="1973488"/>
    <lineage>
        <taxon>Bacteria</taxon>
        <taxon>Bacillati</taxon>
        <taxon>Cyanobacteriota</taxon>
        <taxon>Cyanophyceae</taxon>
        <taxon>Nostocales</taxon>
        <taxon>Calotrichaceae</taxon>
        <taxon>Calothrix</taxon>
    </lineage>
</organism>
<sequence length="503" mass="56868">METKFMLQMSELANTETKKHITVLGAGVAGLVAAYELEKMGHTVDIMEASNRIGGRIWTHRFGEEKDAPYAELGAMRIPSDHQHTLHYVREMGLADRLCKFVTVFEEQNAFINVEGKIFKMKDAPRIFQQRYQGIFTDERYSEQTRLFAAWLKTIVDTISPGDLRKSLDSDLKSHLMDELERLDLSPYFLEDGEKIDLQRFVKENPGFRARCSKALDMFLGDIVVETSSDLLQIKGGTQLLIDRLVDSVKAEINCNRPVVGIKVKDGYTQIDYLEDGERKTRNCEYVLCTIPFTVMRKMELEGFDSRKIDSIHNTVYCPATKVAFHTKENFWEKQGIKGGASFSGAGVRQSYYPSVKFNPERGSVMLASYTIGDDADRLGNMSDSERHNYVKDVVSKVHPELQQQGMIQDVASIAWGNYEWSAGGCTIHWDDSNHTANYLEAARPQNNLFFAGEHCSKYPAWIQGSIESTLEAVYDIVSHKDTVPVKVTTSSKAISKKELVTA</sequence>
<evidence type="ECO:0000259" key="1">
    <source>
        <dbReference type="Pfam" id="PF01593"/>
    </source>
</evidence>
<dbReference type="GO" id="GO:0001716">
    <property type="term" value="F:L-amino-acid oxidase activity"/>
    <property type="evidence" value="ECO:0007669"/>
    <property type="project" value="TreeGrafter"/>
</dbReference>
<dbReference type="SUPFAM" id="SSF54373">
    <property type="entry name" value="FAD-linked reductases, C-terminal domain"/>
    <property type="match status" value="1"/>
</dbReference>
<reference evidence="2 3" key="1">
    <citation type="submission" date="2017-06" db="EMBL/GenBank/DDBJ databases">
        <title>Genome sequencing of cyanobaciteial culture collection at National Institute for Environmental Studies (NIES).</title>
        <authorList>
            <person name="Hirose Y."/>
            <person name="Shimura Y."/>
            <person name="Fujisawa T."/>
            <person name="Nakamura Y."/>
            <person name="Kawachi M."/>
        </authorList>
    </citation>
    <scope>NUCLEOTIDE SEQUENCE [LARGE SCALE GENOMIC DNA]</scope>
    <source>
        <strain evidence="2 3">NIES-267</strain>
    </source>
</reference>
<protein>
    <submittedName>
        <fullName evidence="2">Amine oxidase</fullName>
    </submittedName>
</protein>
<dbReference type="EMBL" id="AP018227">
    <property type="protein sequence ID" value="BAY82335.1"/>
    <property type="molecule type" value="Genomic_DNA"/>
</dbReference>
<dbReference type="GO" id="GO:0009063">
    <property type="term" value="P:amino acid catabolic process"/>
    <property type="evidence" value="ECO:0007669"/>
    <property type="project" value="TreeGrafter"/>
</dbReference>
<dbReference type="Gene3D" id="3.50.50.60">
    <property type="entry name" value="FAD/NAD(P)-binding domain"/>
    <property type="match status" value="1"/>
</dbReference>
<dbReference type="OrthoDB" id="547674at2"/>
<dbReference type="SUPFAM" id="SSF51905">
    <property type="entry name" value="FAD/NAD(P)-binding domain"/>
    <property type="match status" value="1"/>
</dbReference>
<dbReference type="InterPro" id="IPR036188">
    <property type="entry name" value="FAD/NAD-bd_sf"/>
</dbReference>
<dbReference type="InterPro" id="IPR002937">
    <property type="entry name" value="Amino_oxidase"/>
</dbReference>
<dbReference type="Proteomes" id="UP000218418">
    <property type="component" value="Chromosome"/>
</dbReference>
<gene>
    <name evidence="2" type="ORF">NIES267_18140</name>
</gene>
<accession>A0A1Z4LM80</accession>
<dbReference type="PANTHER" id="PTHR10742:SF342">
    <property type="entry name" value="AMINE OXIDASE"/>
    <property type="match status" value="1"/>
</dbReference>
<dbReference type="Pfam" id="PF01593">
    <property type="entry name" value="Amino_oxidase"/>
    <property type="match status" value="1"/>
</dbReference>
<feature type="domain" description="Amine oxidase" evidence="1">
    <location>
        <begin position="28"/>
        <end position="477"/>
    </location>
</feature>
<dbReference type="InterPro" id="IPR050281">
    <property type="entry name" value="Flavin_monoamine_oxidase"/>
</dbReference>
<dbReference type="Gene3D" id="1.20.1440.240">
    <property type="match status" value="1"/>
</dbReference>
<evidence type="ECO:0000313" key="3">
    <source>
        <dbReference type="Proteomes" id="UP000218418"/>
    </source>
</evidence>
<name>A0A1Z4LM80_9CYAN</name>
<dbReference type="Gene3D" id="3.90.660.10">
    <property type="match status" value="1"/>
</dbReference>
<keyword evidence="3" id="KW-1185">Reference proteome</keyword>
<evidence type="ECO:0000313" key="2">
    <source>
        <dbReference type="EMBL" id="BAY82335.1"/>
    </source>
</evidence>
<dbReference type="PANTHER" id="PTHR10742">
    <property type="entry name" value="FLAVIN MONOAMINE OXIDASE"/>
    <property type="match status" value="1"/>
</dbReference>